<dbReference type="PANTHER" id="PTHR31232">
    <property type="match status" value="1"/>
</dbReference>
<accession>A0A1S2Z8S9</accession>
<evidence type="ECO:0000313" key="7">
    <source>
        <dbReference type="Proteomes" id="UP000087171"/>
    </source>
</evidence>
<dbReference type="GO" id="GO:0060320">
    <property type="term" value="P:rejection of self pollen"/>
    <property type="evidence" value="ECO:0007669"/>
    <property type="project" value="UniProtKB-KW"/>
</dbReference>
<dbReference type="GO" id="GO:0005576">
    <property type="term" value="C:extracellular region"/>
    <property type="evidence" value="ECO:0007669"/>
    <property type="project" value="UniProtKB-SubCell"/>
</dbReference>
<dbReference type="OrthoDB" id="1383994at2759"/>
<name>A0A1S2Z8S9_CICAR</name>
<evidence type="ECO:0000256" key="5">
    <source>
        <dbReference type="ARBA" id="ARBA00022729"/>
    </source>
</evidence>
<dbReference type="Proteomes" id="UP000087171">
    <property type="component" value="Unplaced"/>
</dbReference>
<evidence type="ECO:0000256" key="4">
    <source>
        <dbReference type="ARBA" id="ARBA00022525"/>
    </source>
</evidence>
<gene>
    <name evidence="8" type="primary">LOC101499681</name>
</gene>
<keyword evidence="3 6" id="KW-0713">Self-incompatibility</keyword>
<organism evidence="7 8">
    <name type="scientific">Cicer arietinum</name>
    <name type="common">Chickpea</name>
    <name type="synonym">Garbanzo</name>
    <dbReference type="NCBI Taxonomy" id="3827"/>
    <lineage>
        <taxon>Eukaryota</taxon>
        <taxon>Viridiplantae</taxon>
        <taxon>Streptophyta</taxon>
        <taxon>Embryophyta</taxon>
        <taxon>Tracheophyta</taxon>
        <taxon>Spermatophyta</taxon>
        <taxon>Magnoliopsida</taxon>
        <taxon>eudicotyledons</taxon>
        <taxon>Gunneridae</taxon>
        <taxon>Pentapetalae</taxon>
        <taxon>rosids</taxon>
        <taxon>fabids</taxon>
        <taxon>Fabales</taxon>
        <taxon>Fabaceae</taxon>
        <taxon>Papilionoideae</taxon>
        <taxon>50 kb inversion clade</taxon>
        <taxon>NPAAA clade</taxon>
        <taxon>Hologalegina</taxon>
        <taxon>IRL clade</taxon>
        <taxon>Cicereae</taxon>
        <taxon>Cicer</taxon>
    </lineage>
</organism>
<reference evidence="8" key="1">
    <citation type="submission" date="2025-08" db="UniProtKB">
        <authorList>
            <consortium name="RefSeq"/>
        </authorList>
    </citation>
    <scope>IDENTIFICATION</scope>
    <source>
        <tissue evidence="8">Etiolated seedlings</tissue>
    </source>
</reference>
<protein>
    <recommendedName>
        <fullName evidence="6">S-protein homolog</fullName>
    </recommendedName>
</protein>
<evidence type="ECO:0000256" key="1">
    <source>
        <dbReference type="ARBA" id="ARBA00004613"/>
    </source>
</evidence>
<comment type="similarity">
    <text evidence="2 6">Belongs to the plant self-incompatibility (S1) protein family.</text>
</comment>
<evidence type="ECO:0000256" key="6">
    <source>
        <dbReference type="RuleBase" id="RU367044"/>
    </source>
</evidence>
<dbReference type="AlphaFoldDB" id="A0A1S2Z8S9"/>
<dbReference type="KEGG" id="cam:101499681"/>
<dbReference type="InterPro" id="IPR010264">
    <property type="entry name" value="Self-incomp_S1"/>
</dbReference>
<comment type="subcellular location">
    <subcellularLocation>
        <location evidence="1 6">Secreted</location>
    </subcellularLocation>
</comment>
<evidence type="ECO:0000313" key="8">
    <source>
        <dbReference type="RefSeq" id="XP_004517096.1"/>
    </source>
</evidence>
<dbReference type="Pfam" id="PF05938">
    <property type="entry name" value="Self-incomp_S1"/>
    <property type="match status" value="1"/>
</dbReference>
<sequence length="105" mass="12422">MHNVLGVDLTITNILESHMDLTVHCKSADDDLGVRVLQFNQRFGFSFKDRFIGRTQFYCSFQWNGEIKWFDVYIEGRGEYKGEHVNWFIEETGPCRSGICYEWNK</sequence>
<evidence type="ECO:0000256" key="3">
    <source>
        <dbReference type="ARBA" id="ARBA00022471"/>
    </source>
</evidence>
<keyword evidence="4 6" id="KW-0964">Secreted</keyword>
<evidence type="ECO:0000256" key="2">
    <source>
        <dbReference type="ARBA" id="ARBA00005581"/>
    </source>
</evidence>
<dbReference type="RefSeq" id="XP_004517096.1">
    <property type="nucleotide sequence ID" value="XM_004517039.1"/>
</dbReference>
<dbReference type="eggNOG" id="ENOG502SUH6">
    <property type="taxonomic scope" value="Eukaryota"/>
</dbReference>
<keyword evidence="7" id="KW-1185">Reference proteome</keyword>
<keyword evidence="5" id="KW-0732">Signal</keyword>
<dbReference type="PaxDb" id="3827-XP_004517096.1"/>
<dbReference type="PANTHER" id="PTHR31232:SF43">
    <property type="entry name" value="S-PROTEIN HOMOLOG 29-RELATED"/>
    <property type="match status" value="1"/>
</dbReference>
<proteinExistence type="inferred from homology"/>
<dbReference type="GeneID" id="101499681"/>